<feature type="transmembrane region" description="Helical" evidence="1">
    <location>
        <begin position="130"/>
        <end position="151"/>
    </location>
</feature>
<dbReference type="PANTHER" id="PTHR22943:SF248">
    <property type="entry name" value="SEVEN TM RECEPTOR"/>
    <property type="match status" value="1"/>
</dbReference>
<feature type="transmembrane region" description="Helical" evidence="1">
    <location>
        <begin position="14"/>
        <end position="32"/>
    </location>
</feature>
<accession>A0A7E4UMU7</accession>
<dbReference type="SUPFAM" id="SSF81321">
    <property type="entry name" value="Family A G protein-coupled receptor-like"/>
    <property type="match status" value="1"/>
</dbReference>
<feature type="transmembrane region" description="Helical" evidence="1">
    <location>
        <begin position="245"/>
        <end position="265"/>
    </location>
</feature>
<evidence type="ECO:0000313" key="2">
    <source>
        <dbReference type="Proteomes" id="UP000492821"/>
    </source>
</evidence>
<keyword evidence="1" id="KW-0472">Membrane</keyword>
<dbReference type="Gene3D" id="1.20.1070.10">
    <property type="entry name" value="Rhodopsin 7-helix transmembrane proteins"/>
    <property type="match status" value="1"/>
</dbReference>
<feature type="transmembrane region" description="Helical" evidence="1">
    <location>
        <begin position="44"/>
        <end position="62"/>
    </location>
</feature>
<keyword evidence="1" id="KW-0812">Transmembrane</keyword>
<dbReference type="InterPro" id="IPR019428">
    <property type="entry name" value="7TM_GPCR_serpentine_rcpt_Str"/>
</dbReference>
<feature type="transmembrane region" description="Helical" evidence="1">
    <location>
        <begin position="271"/>
        <end position="296"/>
    </location>
</feature>
<keyword evidence="2" id="KW-1185">Reference proteome</keyword>
<dbReference type="WBParaSite" id="Pan_g10678.t1">
    <property type="protein sequence ID" value="Pan_g10678.t1"/>
    <property type="gene ID" value="Pan_g10678"/>
</dbReference>
<organism evidence="2 3">
    <name type="scientific">Panagrellus redivivus</name>
    <name type="common">Microworm</name>
    <dbReference type="NCBI Taxonomy" id="6233"/>
    <lineage>
        <taxon>Eukaryota</taxon>
        <taxon>Metazoa</taxon>
        <taxon>Ecdysozoa</taxon>
        <taxon>Nematoda</taxon>
        <taxon>Chromadorea</taxon>
        <taxon>Rhabditida</taxon>
        <taxon>Tylenchina</taxon>
        <taxon>Panagrolaimomorpha</taxon>
        <taxon>Panagrolaimoidea</taxon>
        <taxon>Panagrolaimidae</taxon>
        <taxon>Panagrellus</taxon>
    </lineage>
</organism>
<dbReference type="Pfam" id="PF10326">
    <property type="entry name" value="7TM_GPCR_Str"/>
    <property type="match status" value="1"/>
</dbReference>
<keyword evidence="1" id="KW-1133">Transmembrane helix</keyword>
<reference evidence="2" key="1">
    <citation type="journal article" date="2013" name="Genetics">
        <title>The draft genome and transcriptome of Panagrellus redivivus are shaped by the harsh demands of a free-living lifestyle.</title>
        <authorList>
            <person name="Srinivasan J."/>
            <person name="Dillman A.R."/>
            <person name="Macchietto M.G."/>
            <person name="Heikkinen L."/>
            <person name="Lakso M."/>
            <person name="Fracchia K.M."/>
            <person name="Antoshechkin I."/>
            <person name="Mortazavi A."/>
            <person name="Wong G."/>
            <person name="Sternberg P.W."/>
        </authorList>
    </citation>
    <scope>NUCLEOTIDE SEQUENCE [LARGE SCALE GENOMIC DNA]</scope>
    <source>
        <strain evidence="2">MT8872</strain>
    </source>
</reference>
<feature type="transmembrane region" description="Helical" evidence="1">
    <location>
        <begin position="191"/>
        <end position="214"/>
    </location>
</feature>
<dbReference type="Proteomes" id="UP000492821">
    <property type="component" value="Unassembled WGS sequence"/>
</dbReference>
<reference evidence="3" key="2">
    <citation type="submission" date="2020-10" db="UniProtKB">
        <authorList>
            <consortium name="WormBaseParasite"/>
        </authorList>
    </citation>
    <scope>IDENTIFICATION</scope>
</reference>
<dbReference type="AlphaFoldDB" id="A0A7E4UMU7"/>
<evidence type="ECO:0000256" key="1">
    <source>
        <dbReference type="SAM" id="Phobius"/>
    </source>
</evidence>
<protein>
    <submittedName>
        <fullName evidence="3">G_PROTEIN_RECEP_F1_2 domain-containing protein</fullName>
    </submittedName>
</protein>
<dbReference type="PANTHER" id="PTHR22943">
    <property type="entry name" value="7-TRANSMEMBRANE DOMAIN RECEPTOR C.ELEGANS"/>
    <property type="match status" value="1"/>
</dbReference>
<feature type="transmembrane region" description="Helical" evidence="1">
    <location>
        <begin position="95"/>
        <end position="118"/>
    </location>
</feature>
<sequence>MFNVYSFNTINEDVAFVIGVILNITLITFIFTTKAKELNRYNRILLQTCFVDFFFLLVTFLVKPVKIVDCGYEYLIANGLARHLPFPYRFYAFDVWMFALSLSISSVPTEFIYQYWIIVHNKDFSLKKQLFCFGIAVFASIVFAIACYYIYYERTSHLLYLGNNIANIMSDEDGVVWTVGMVLPIGQDNRIIYGIILIILIAIGSYVIIAFCNIRTYMHLQGQKSLSSKTLEVQKQMGKILTLQAFVPLISAAFPSSLLIMALIFTNLSIAHITVFVTTLFSWVAPGNAFFILFVLKPYRRRMILFVKRILCCARLQTVGFLNVSARKSNSGTPAQPS</sequence>
<evidence type="ECO:0000313" key="3">
    <source>
        <dbReference type="WBParaSite" id="Pan_g10678.t1"/>
    </source>
</evidence>
<name>A0A7E4UMU7_PANRE</name>
<proteinExistence type="predicted"/>